<dbReference type="Pfam" id="PF00294">
    <property type="entry name" value="PfkB"/>
    <property type="match status" value="1"/>
</dbReference>
<dbReference type="AlphaFoldDB" id="A0A0A0EA32"/>
<dbReference type="UniPathway" id="UPA00916">
    <property type="reaction ID" value="UER00889"/>
</dbReference>
<organism evidence="11 12">
    <name type="scientific">Pseudooceanicola atlanticus</name>
    <dbReference type="NCBI Taxonomy" id="1461694"/>
    <lineage>
        <taxon>Bacteria</taxon>
        <taxon>Pseudomonadati</taxon>
        <taxon>Pseudomonadota</taxon>
        <taxon>Alphaproteobacteria</taxon>
        <taxon>Rhodobacterales</taxon>
        <taxon>Paracoccaceae</taxon>
        <taxon>Pseudooceanicola</taxon>
    </lineage>
</organism>
<dbReference type="EMBL" id="AQQX01000014">
    <property type="protein sequence ID" value="KGM47080.1"/>
    <property type="molecule type" value="Genomic_DNA"/>
</dbReference>
<feature type="binding site" evidence="9">
    <location>
        <begin position="238"/>
        <end position="239"/>
    </location>
    <ligand>
        <name>ATP</name>
        <dbReference type="ChEBI" id="CHEBI:30616"/>
    </ligand>
</feature>
<keyword evidence="12" id="KW-1185">Reference proteome</keyword>
<feature type="binding site" evidence="9">
    <location>
        <position position="272"/>
    </location>
    <ligand>
        <name>K(+)</name>
        <dbReference type="ChEBI" id="CHEBI:29103"/>
    </ligand>
</feature>
<feature type="binding site" evidence="9">
    <location>
        <position position="239"/>
    </location>
    <ligand>
        <name>substrate</name>
    </ligand>
</feature>
<dbReference type="STRING" id="1461694.ATO9_19790"/>
<dbReference type="GO" id="GO:0005524">
    <property type="term" value="F:ATP binding"/>
    <property type="evidence" value="ECO:0007669"/>
    <property type="project" value="UniProtKB-UniRule"/>
</dbReference>
<keyword evidence="8 9" id="KW-0119">Carbohydrate metabolism</keyword>
<evidence type="ECO:0000259" key="10">
    <source>
        <dbReference type="Pfam" id="PF00294"/>
    </source>
</evidence>
<evidence type="ECO:0000313" key="12">
    <source>
        <dbReference type="Proteomes" id="UP000030004"/>
    </source>
</evidence>
<comment type="catalytic activity">
    <reaction evidence="9">
        <text>D-ribose + ATP = D-ribose 5-phosphate + ADP + H(+)</text>
        <dbReference type="Rhea" id="RHEA:13697"/>
        <dbReference type="ChEBI" id="CHEBI:15378"/>
        <dbReference type="ChEBI" id="CHEBI:30616"/>
        <dbReference type="ChEBI" id="CHEBI:47013"/>
        <dbReference type="ChEBI" id="CHEBI:78346"/>
        <dbReference type="ChEBI" id="CHEBI:456216"/>
        <dbReference type="EC" id="2.7.1.15"/>
    </reaction>
</comment>
<keyword evidence="9" id="KW-0963">Cytoplasm</keyword>
<evidence type="ECO:0000256" key="2">
    <source>
        <dbReference type="ARBA" id="ARBA00022723"/>
    </source>
</evidence>
<accession>A0A0A0EA32</accession>
<keyword evidence="7 9" id="KW-0630">Potassium</keyword>
<keyword evidence="4 9" id="KW-0418">Kinase</keyword>
<comment type="cofactor">
    <cofactor evidence="9">
        <name>Mg(2+)</name>
        <dbReference type="ChEBI" id="CHEBI:18420"/>
    </cofactor>
    <text evidence="9">Requires a divalent cation, most likely magnesium in vivo, as an electrophilic catalyst to aid phosphoryl group transfer. It is the chelate of the metal and the nucleotide that is the actual substrate.</text>
</comment>
<feature type="binding site" evidence="9">
    <location>
        <position position="235"/>
    </location>
    <ligand>
        <name>K(+)</name>
        <dbReference type="ChEBI" id="CHEBI:29103"/>
    </ligand>
</feature>
<keyword evidence="6 9" id="KW-0460">Magnesium</keyword>
<sequence length="300" mass="31351">MTVWNLGSVNADLVYRLPHLPAPGETLAAKDHQKGLGGKGANMSVAVARAGSRVEHIGAIGADGQWMRDRLGEYGVGVAHLVEAGPVSGHAVIAVDEAGENQIILFPGSNQQIDADGIEAALDGAELGDIAVFQNETNAQVRFADLAKARGLRVVYAAAPFSVEAVRAVLDRIDILVMNAVEAAQLEEALDLAPEALPVRDVVITLGGDGCRWIRPGTGEDRTIAAPRVDVVDTTGAGDTFTGYLLAGLDQGMEMEPALTLAQKAGAVMVTRLGTADVIPKRTEIENFSVSRETGVSDPS</sequence>
<proteinExistence type="inferred from homology"/>
<dbReference type="CDD" id="cd01174">
    <property type="entry name" value="ribokinase"/>
    <property type="match status" value="1"/>
</dbReference>
<feature type="binding site" evidence="9">
    <location>
        <position position="136"/>
    </location>
    <ligand>
        <name>substrate</name>
    </ligand>
</feature>
<dbReference type="eggNOG" id="COG0524">
    <property type="taxonomic scope" value="Bacteria"/>
</dbReference>
<evidence type="ECO:0000256" key="3">
    <source>
        <dbReference type="ARBA" id="ARBA00022741"/>
    </source>
</evidence>
<dbReference type="InterPro" id="IPR029056">
    <property type="entry name" value="Ribokinase-like"/>
</dbReference>
<keyword evidence="1 9" id="KW-0808">Transferase</keyword>
<dbReference type="GO" id="GO:0019303">
    <property type="term" value="P:D-ribose catabolic process"/>
    <property type="evidence" value="ECO:0007669"/>
    <property type="project" value="UniProtKB-UniRule"/>
</dbReference>
<dbReference type="PANTHER" id="PTHR10584:SF166">
    <property type="entry name" value="RIBOKINASE"/>
    <property type="match status" value="1"/>
</dbReference>
<feature type="binding site" evidence="9">
    <location>
        <begin position="205"/>
        <end position="210"/>
    </location>
    <ligand>
        <name>ATP</name>
        <dbReference type="ChEBI" id="CHEBI:30616"/>
    </ligand>
</feature>
<keyword evidence="2 9" id="KW-0479">Metal-binding</keyword>
<dbReference type="GO" id="GO:0004747">
    <property type="term" value="F:ribokinase activity"/>
    <property type="evidence" value="ECO:0007669"/>
    <property type="project" value="UniProtKB-UniRule"/>
</dbReference>
<dbReference type="HAMAP" id="MF_01987">
    <property type="entry name" value="Ribokinase"/>
    <property type="match status" value="1"/>
</dbReference>
<dbReference type="RefSeq" id="WP_043753359.1">
    <property type="nucleotide sequence ID" value="NZ_AQQX01000014.1"/>
</dbReference>
<dbReference type="OrthoDB" id="9775849at2"/>
<evidence type="ECO:0000256" key="4">
    <source>
        <dbReference type="ARBA" id="ARBA00022777"/>
    </source>
</evidence>
<feature type="binding site" evidence="9">
    <location>
        <position position="179"/>
    </location>
    <ligand>
        <name>ATP</name>
        <dbReference type="ChEBI" id="CHEBI:30616"/>
    </ligand>
</feature>
<comment type="caution">
    <text evidence="11">The sequence shown here is derived from an EMBL/GenBank/DDBJ whole genome shotgun (WGS) entry which is preliminary data.</text>
</comment>
<dbReference type="InterPro" id="IPR002139">
    <property type="entry name" value="Ribo/fructo_kinase"/>
</dbReference>
<feature type="binding site" evidence="9">
    <location>
        <begin position="38"/>
        <end position="42"/>
    </location>
    <ligand>
        <name>substrate</name>
    </ligand>
</feature>
<gene>
    <name evidence="9" type="primary">rbsK</name>
    <name evidence="11" type="ORF">ATO9_19790</name>
</gene>
<feature type="binding site" evidence="9">
    <location>
        <begin position="10"/>
        <end position="12"/>
    </location>
    <ligand>
        <name>substrate</name>
    </ligand>
</feature>
<evidence type="ECO:0000256" key="5">
    <source>
        <dbReference type="ARBA" id="ARBA00022840"/>
    </source>
</evidence>
<evidence type="ECO:0000256" key="1">
    <source>
        <dbReference type="ARBA" id="ARBA00022679"/>
    </source>
</evidence>
<protein>
    <recommendedName>
        <fullName evidence="9">Ribokinase</fullName>
        <shortName evidence="9">RK</shortName>
        <ecNumber evidence="9">2.7.1.15</ecNumber>
    </recommendedName>
</protein>
<feature type="binding site" evidence="9">
    <location>
        <position position="274"/>
    </location>
    <ligand>
        <name>K(+)</name>
        <dbReference type="ChEBI" id="CHEBI:29103"/>
    </ligand>
</feature>
<feature type="active site" description="Proton acceptor" evidence="9">
    <location>
        <position position="239"/>
    </location>
</feature>
<feature type="binding site" evidence="9">
    <location>
        <position position="233"/>
    </location>
    <ligand>
        <name>K(+)</name>
        <dbReference type="ChEBI" id="CHEBI:29103"/>
    </ligand>
</feature>
<keyword evidence="5 9" id="KW-0067">ATP-binding</keyword>
<reference evidence="11 12" key="1">
    <citation type="journal article" date="2015" name="Antonie Van Leeuwenhoek">
        <title>Pseudooceanicola atlanticus gen. nov. sp. nov., isolated from surface seawater of the Atlantic Ocean and reclassification of Oceanicola batsensis, Oceanicola marinus, Oceanicola nitratireducens, Oceanicola nanhaiensis, Oceanicola antarcticus and Oceanicola flagellatus, as Pseudooceanicola batsensis comb. nov., Pseudooceanicola marinus comb. nov., Pseudooceanicola nitratireducens comb. nov., Pseudooceanicola nanhaiensis comb. nov., Pseudooceanicola antarcticus comb. nov., and Pseudooceanicola flagellatus comb. nov.</title>
        <authorList>
            <person name="Lai Q."/>
            <person name="Li G."/>
            <person name="Liu X."/>
            <person name="Du Y."/>
            <person name="Sun F."/>
            <person name="Shao Z."/>
        </authorList>
    </citation>
    <scope>NUCLEOTIDE SEQUENCE [LARGE SCALE GENOMIC DNA]</scope>
    <source>
        <strain evidence="11 12">22II-s11g</strain>
    </source>
</reference>
<dbReference type="InterPro" id="IPR011611">
    <property type="entry name" value="PfkB_dom"/>
</dbReference>
<evidence type="ECO:0000256" key="7">
    <source>
        <dbReference type="ARBA" id="ARBA00022958"/>
    </source>
</evidence>
<comment type="function">
    <text evidence="9">Catalyzes the phosphorylation of ribose at O-5 in a reaction requiring ATP and magnesium. The resulting D-ribose-5-phosphate can then be used either for sythesis of nucleotides, histidine, and tryptophan, or as a component of the pentose phosphate pathway.</text>
</comment>
<dbReference type="SUPFAM" id="SSF53613">
    <property type="entry name" value="Ribokinase-like"/>
    <property type="match status" value="1"/>
</dbReference>
<dbReference type="EC" id="2.7.1.15" evidence="9"/>
<dbReference type="PANTHER" id="PTHR10584">
    <property type="entry name" value="SUGAR KINASE"/>
    <property type="match status" value="1"/>
</dbReference>
<feature type="binding site" evidence="9">
    <location>
        <position position="269"/>
    </location>
    <ligand>
        <name>K(+)</name>
        <dbReference type="ChEBI" id="CHEBI:29103"/>
    </ligand>
</feature>
<comment type="similarity">
    <text evidence="9">Belongs to the carbohydrate kinase PfkB family. Ribokinase subfamily.</text>
</comment>
<evidence type="ECO:0000313" key="11">
    <source>
        <dbReference type="EMBL" id="KGM47080.1"/>
    </source>
</evidence>
<keyword evidence="3 9" id="KW-0547">Nucleotide-binding</keyword>
<dbReference type="Proteomes" id="UP000030004">
    <property type="component" value="Unassembled WGS sequence"/>
</dbReference>
<dbReference type="PRINTS" id="PR00990">
    <property type="entry name" value="RIBOKINASE"/>
</dbReference>
<evidence type="ECO:0000256" key="8">
    <source>
        <dbReference type="ARBA" id="ARBA00023277"/>
    </source>
</evidence>
<comment type="pathway">
    <text evidence="9">Carbohydrate metabolism; D-ribose degradation; D-ribose 5-phosphate from beta-D-ribopyranose: step 2/2.</text>
</comment>
<feature type="domain" description="Carbohydrate kinase PfkB" evidence="10">
    <location>
        <begin position="6"/>
        <end position="281"/>
    </location>
</feature>
<dbReference type="GO" id="GO:0046872">
    <property type="term" value="F:metal ion binding"/>
    <property type="evidence" value="ECO:0007669"/>
    <property type="project" value="UniProtKB-KW"/>
</dbReference>
<dbReference type="GO" id="GO:0005737">
    <property type="term" value="C:cytoplasm"/>
    <property type="evidence" value="ECO:0007669"/>
    <property type="project" value="UniProtKB-SubCell"/>
</dbReference>
<comment type="subunit">
    <text evidence="9">Homodimer.</text>
</comment>
<comment type="activity regulation">
    <text evidence="9">Activated by a monovalent cation that binds near, but not in, the active site. The most likely occupant of the site in vivo is potassium. Ion binding induces a conformational change that may alter substrate affinity.</text>
</comment>
<name>A0A0A0EA32_9RHOB</name>
<comment type="subcellular location">
    <subcellularLocation>
        <location evidence="9">Cytoplasm</location>
    </subcellularLocation>
</comment>
<evidence type="ECO:0000256" key="9">
    <source>
        <dbReference type="HAMAP-Rule" id="MF_01987"/>
    </source>
</evidence>
<evidence type="ECO:0000256" key="6">
    <source>
        <dbReference type="ARBA" id="ARBA00022842"/>
    </source>
</evidence>
<dbReference type="Gene3D" id="3.40.1190.20">
    <property type="match status" value="1"/>
</dbReference>
<comment type="caution">
    <text evidence="9">Lacks conserved residue(s) required for the propagation of feature annotation.</text>
</comment>
<dbReference type="InterPro" id="IPR011877">
    <property type="entry name" value="Ribokinase"/>
</dbReference>